<keyword evidence="1" id="KW-0808">Transferase</keyword>
<organism evidence="4 5">
    <name type="scientific">Hymenobacter terrestris</name>
    <dbReference type="NCBI Taxonomy" id="2748310"/>
    <lineage>
        <taxon>Bacteria</taxon>
        <taxon>Pseudomonadati</taxon>
        <taxon>Bacteroidota</taxon>
        <taxon>Cytophagia</taxon>
        <taxon>Cytophagales</taxon>
        <taxon>Hymenobacteraceae</taxon>
        <taxon>Hymenobacter</taxon>
    </lineage>
</organism>
<reference evidence="4 5" key="1">
    <citation type="submission" date="2020-05" db="EMBL/GenBank/DDBJ databases">
        <title>Hymenobacter terrestris sp. nov. and Hymenobacter lapidiphilus sp. nov., isolated from regoliths in Antarctica.</title>
        <authorList>
            <person name="Sedlacek I."/>
            <person name="Pantucek R."/>
            <person name="Zeman M."/>
            <person name="Holochova P."/>
            <person name="Kralova S."/>
            <person name="Stankova E."/>
            <person name="Sedo O."/>
            <person name="Micenkova L."/>
            <person name="Svec P."/>
            <person name="Gupta V."/>
            <person name="Sood U."/>
            <person name="Korpole U.S."/>
            <person name="Lal R."/>
        </authorList>
    </citation>
    <scope>NUCLEOTIDE SEQUENCE [LARGE SCALE GENOMIC DNA]</scope>
    <source>
        <strain evidence="4 5">P5252</strain>
    </source>
</reference>
<comment type="caution">
    <text evidence="4">The sequence shown here is derived from an EMBL/GenBank/DDBJ whole genome shotgun (WGS) entry which is preliminary data.</text>
</comment>
<dbReference type="InterPro" id="IPR000182">
    <property type="entry name" value="GNAT_dom"/>
</dbReference>
<dbReference type="Proteomes" id="UP000626554">
    <property type="component" value="Unassembled WGS sequence"/>
</dbReference>
<accession>A0ABX2PXQ0</accession>
<dbReference type="Gene3D" id="3.40.630.30">
    <property type="match status" value="1"/>
</dbReference>
<name>A0ABX2PXQ0_9BACT</name>
<dbReference type="PROSITE" id="PS51186">
    <property type="entry name" value="GNAT"/>
    <property type="match status" value="1"/>
</dbReference>
<dbReference type="PANTHER" id="PTHR43877">
    <property type="entry name" value="AMINOALKYLPHOSPHONATE N-ACETYLTRANSFERASE-RELATED-RELATED"/>
    <property type="match status" value="1"/>
</dbReference>
<evidence type="ECO:0000256" key="1">
    <source>
        <dbReference type="ARBA" id="ARBA00022679"/>
    </source>
</evidence>
<sequence>MSIITPHTPAHWAAYYRLRYEVLRQPWQQLPGSERAPDDDAPTTTHALLLAPVEAPQAIGVGRLHSSAPGQGQLRFMAVAPAWQGGGIGRQLLAHLEAAARQQQLHEIVLHARAEAVPFYERAGYTVVAPSHVLFGRIPHFLMRKELVGGSTETPQTATAGR</sequence>
<gene>
    <name evidence="4" type="ORF">HW556_01100</name>
</gene>
<feature type="domain" description="N-acetyltransferase" evidence="3">
    <location>
        <begin position="2"/>
        <end position="148"/>
    </location>
</feature>
<evidence type="ECO:0000259" key="3">
    <source>
        <dbReference type="PROSITE" id="PS51186"/>
    </source>
</evidence>
<evidence type="ECO:0000256" key="2">
    <source>
        <dbReference type="ARBA" id="ARBA00023315"/>
    </source>
</evidence>
<dbReference type="InterPro" id="IPR050832">
    <property type="entry name" value="Bact_Acetyltransf"/>
</dbReference>
<evidence type="ECO:0000313" key="4">
    <source>
        <dbReference type="EMBL" id="NVO83468.1"/>
    </source>
</evidence>
<proteinExistence type="predicted"/>
<dbReference type="SUPFAM" id="SSF55729">
    <property type="entry name" value="Acyl-CoA N-acyltransferases (Nat)"/>
    <property type="match status" value="1"/>
</dbReference>
<protein>
    <submittedName>
        <fullName evidence="4">GNAT family N-acetyltransferase</fullName>
    </submittedName>
</protein>
<keyword evidence="5" id="KW-1185">Reference proteome</keyword>
<dbReference type="Pfam" id="PF13673">
    <property type="entry name" value="Acetyltransf_10"/>
    <property type="match status" value="1"/>
</dbReference>
<keyword evidence="2" id="KW-0012">Acyltransferase</keyword>
<evidence type="ECO:0000313" key="5">
    <source>
        <dbReference type="Proteomes" id="UP000626554"/>
    </source>
</evidence>
<dbReference type="RefSeq" id="WP_176897175.1">
    <property type="nucleotide sequence ID" value="NZ_JABKAV010000002.1"/>
</dbReference>
<dbReference type="InterPro" id="IPR016181">
    <property type="entry name" value="Acyl_CoA_acyltransferase"/>
</dbReference>
<dbReference type="EMBL" id="JABKAV010000002">
    <property type="protein sequence ID" value="NVO83468.1"/>
    <property type="molecule type" value="Genomic_DNA"/>
</dbReference>
<dbReference type="CDD" id="cd04301">
    <property type="entry name" value="NAT_SF"/>
    <property type="match status" value="1"/>
</dbReference>